<evidence type="ECO:0000256" key="1">
    <source>
        <dbReference type="SAM" id="MobiDB-lite"/>
    </source>
</evidence>
<name>A0A8J2LKD8_9HEXA</name>
<feature type="signal peptide" evidence="2">
    <location>
        <begin position="1"/>
        <end position="19"/>
    </location>
</feature>
<organism evidence="3 4">
    <name type="scientific">Allacma fusca</name>
    <dbReference type="NCBI Taxonomy" id="39272"/>
    <lineage>
        <taxon>Eukaryota</taxon>
        <taxon>Metazoa</taxon>
        <taxon>Ecdysozoa</taxon>
        <taxon>Arthropoda</taxon>
        <taxon>Hexapoda</taxon>
        <taxon>Collembola</taxon>
        <taxon>Symphypleona</taxon>
        <taxon>Sminthuridae</taxon>
        <taxon>Allacma</taxon>
    </lineage>
</organism>
<comment type="caution">
    <text evidence="3">The sequence shown here is derived from an EMBL/GenBank/DDBJ whole genome shotgun (WGS) entry which is preliminary data.</text>
</comment>
<feature type="chain" id="PRO_5035161955" evidence="2">
    <location>
        <begin position="20"/>
        <end position="683"/>
    </location>
</feature>
<protein>
    <submittedName>
        <fullName evidence="3">Uncharacterized protein</fullName>
    </submittedName>
</protein>
<keyword evidence="2" id="KW-0732">Signal</keyword>
<sequence>MISNKIFFILLLYYGLALSFDRPGGVKMKIEGHLLSFTTQMCPGGVFFKNPVKIQTLCMHGYFFKRPNGCNMAGSSIVAGTNYACSKTQEKIQALIPLTNPTSPLYHTLTFFDDSDTLRNLRRFTYVNALEQRYEAPHSTSIGLVVVNTRKTPGINFGNLCYEGKMDTSGASFWTMLNVTFTDDESKNIFTRRCAPESVTFPWSQAQRYSLKVGYSKQKDFEYEIPAILHPQQKYGRPHPFSKSLRLQNFEIWNGIAYCLQEDQLKIVNGRVRMNGIYPRIESLQSFCAKSRAPKRVLRSINKRTNRQLSNDFQALPLRQKRLRPSKHSTKTQKPGEYNADEESHCPPFCLNVYYDGTNGTKVLADENEGESSGGENSNNNFGNSRETALNDIIPSETAVGNNLDSKNPGPQWNQKRTESTSGNGFSITGDGDGYERRNNLSIAIEKCTNVCKRRSHLYFPSTPRLFRASGHRPAQWLPNITNYHNREFYPQMPERMRVPRHYAEPAPRRLTGRRIYRPLTQNRPRLAPPRFYREAEEEPYSYPRRLYRASIQSPRVSYRVPTGRGPVPVWASSPPFYKPDPEPLPTPDRYPRESLVRIDEPYPSRDTNLEEPNPNLEESIFSADNIKITIINRQGGGFDEDMGSSKYRNLPPVNNDAKRYQERNFQGNSLDTRGSCPPFCGP</sequence>
<evidence type="ECO:0000313" key="3">
    <source>
        <dbReference type="EMBL" id="CAG7838517.1"/>
    </source>
</evidence>
<dbReference type="Proteomes" id="UP000708208">
    <property type="component" value="Unassembled WGS sequence"/>
</dbReference>
<reference evidence="3" key="1">
    <citation type="submission" date="2021-06" db="EMBL/GenBank/DDBJ databases">
        <authorList>
            <person name="Hodson N. C."/>
            <person name="Mongue J. A."/>
            <person name="Jaron S. K."/>
        </authorList>
    </citation>
    <scope>NUCLEOTIDE SEQUENCE</scope>
</reference>
<feature type="compositionally biased region" description="Basic residues" evidence="1">
    <location>
        <begin position="319"/>
        <end position="331"/>
    </location>
</feature>
<proteinExistence type="predicted"/>
<feature type="compositionally biased region" description="Low complexity" evidence="1">
    <location>
        <begin position="374"/>
        <end position="385"/>
    </location>
</feature>
<feature type="region of interest" description="Disordered" evidence="1">
    <location>
        <begin position="317"/>
        <end position="343"/>
    </location>
</feature>
<gene>
    <name evidence="3" type="ORF">AFUS01_LOCUS47484</name>
</gene>
<evidence type="ECO:0000256" key="2">
    <source>
        <dbReference type="SAM" id="SignalP"/>
    </source>
</evidence>
<dbReference type="AlphaFoldDB" id="A0A8J2LKD8"/>
<feature type="compositionally biased region" description="Polar residues" evidence="1">
    <location>
        <begin position="399"/>
        <end position="427"/>
    </location>
</feature>
<evidence type="ECO:0000313" key="4">
    <source>
        <dbReference type="Proteomes" id="UP000708208"/>
    </source>
</evidence>
<feature type="region of interest" description="Disordered" evidence="1">
    <location>
        <begin position="362"/>
        <end position="436"/>
    </location>
</feature>
<keyword evidence="4" id="KW-1185">Reference proteome</keyword>
<dbReference type="EMBL" id="CAJVCH010571783">
    <property type="protein sequence ID" value="CAG7838517.1"/>
    <property type="molecule type" value="Genomic_DNA"/>
</dbReference>
<accession>A0A8J2LKD8</accession>
<dbReference type="OrthoDB" id="8296054at2759"/>